<proteinExistence type="predicted"/>
<evidence type="ECO:0000259" key="1">
    <source>
        <dbReference type="SMART" id="SM01321"/>
    </source>
</evidence>
<dbReference type="PANTHER" id="PTHR36966">
    <property type="entry name" value="REP-ASSOCIATED TYROSINE TRANSPOSASE"/>
    <property type="match status" value="1"/>
</dbReference>
<evidence type="ECO:0000313" key="3">
    <source>
        <dbReference type="Proteomes" id="UP000201613"/>
    </source>
</evidence>
<dbReference type="RefSeq" id="WP_093992616.1">
    <property type="nucleotide sequence ID" value="NZ_FXZK01000004.1"/>
</dbReference>
<accession>A0A238LFP6</accession>
<gene>
    <name evidence="2" type="ORF">LOM8899_02602</name>
</gene>
<dbReference type="InterPro" id="IPR036515">
    <property type="entry name" value="Transposase_17_sf"/>
</dbReference>
<dbReference type="PANTHER" id="PTHR36966:SF1">
    <property type="entry name" value="REP-ASSOCIATED TYROSINE TRANSPOSASE"/>
    <property type="match status" value="1"/>
</dbReference>
<organism evidence="2 3">
    <name type="scientific">Flavimaricola marinus</name>
    <dbReference type="NCBI Taxonomy" id="1819565"/>
    <lineage>
        <taxon>Bacteria</taxon>
        <taxon>Pseudomonadati</taxon>
        <taxon>Pseudomonadota</taxon>
        <taxon>Alphaproteobacteria</taxon>
        <taxon>Rhodobacterales</taxon>
        <taxon>Paracoccaceae</taxon>
        <taxon>Flavimaricola</taxon>
    </lineage>
</organism>
<dbReference type="InterPro" id="IPR052715">
    <property type="entry name" value="RAYT_transposase"/>
</dbReference>
<protein>
    <recommendedName>
        <fullName evidence="1">Transposase IS200-like domain-containing protein</fullName>
    </recommendedName>
</protein>
<dbReference type="GO" id="GO:0006313">
    <property type="term" value="P:DNA transposition"/>
    <property type="evidence" value="ECO:0007669"/>
    <property type="project" value="InterPro"/>
</dbReference>
<keyword evidence="3" id="KW-1185">Reference proteome</keyword>
<dbReference type="SUPFAM" id="SSF143422">
    <property type="entry name" value="Transposase IS200-like"/>
    <property type="match status" value="1"/>
</dbReference>
<sequence>MTRYTRLHIPGGTYFFTVRLQDRGSSLLLDKLDLLRSSVRSCMAHRPFEIDTAVILPDHLHMIWRLPPGDTDYSARWRQIKSTFSRHVDRPDYVSPGQLARGEKGIWQRRFWEHCIQDDADLALHRAYALMAPVRAGLVTDPRHWPASSIHRDGDACLSRSSEPMALS</sequence>
<evidence type="ECO:0000313" key="2">
    <source>
        <dbReference type="EMBL" id="SMY08451.1"/>
    </source>
</evidence>
<dbReference type="SMART" id="SM01321">
    <property type="entry name" value="Y1_Tnp"/>
    <property type="match status" value="1"/>
</dbReference>
<dbReference type="GO" id="GO:0043565">
    <property type="term" value="F:sequence-specific DNA binding"/>
    <property type="evidence" value="ECO:0007669"/>
    <property type="project" value="TreeGrafter"/>
</dbReference>
<name>A0A238LFP6_9RHOB</name>
<dbReference type="Gene3D" id="3.30.70.1290">
    <property type="entry name" value="Transposase IS200-like"/>
    <property type="match status" value="1"/>
</dbReference>
<feature type="domain" description="Transposase IS200-like" evidence="1">
    <location>
        <begin position="9"/>
        <end position="132"/>
    </location>
</feature>
<reference evidence="2 3" key="1">
    <citation type="submission" date="2017-05" db="EMBL/GenBank/DDBJ databases">
        <authorList>
            <person name="Song R."/>
            <person name="Chenine A.L."/>
            <person name="Ruprecht R.M."/>
        </authorList>
    </citation>
    <scope>NUCLEOTIDE SEQUENCE [LARGE SCALE GENOMIC DNA]</scope>
    <source>
        <strain evidence="2 3">CECT 8899</strain>
    </source>
</reference>
<dbReference type="EMBL" id="FXZK01000004">
    <property type="protein sequence ID" value="SMY08451.1"/>
    <property type="molecule type" value="Genomic_DNA"/>
</dbReference>
<dbReference type="Proteomes" id="UP000201613">
    <property type="component" value="Unassembled WGS sequence"/>
</dbReference>
<dbReference type="AlphaFoldDB" id="A0A238LFP6"/>
<dbReference type="OrthoDB" id="9794403at2"/>
<dbReference type="NCBIfam" id="NF047646">
    <property type="entry name" value="REP_Tyr_transpos"/>
    <property type="match status" value="1"/>
</dbReference>
<dbReference type="GO" id="GO:0004803">
    <property type="term" value="F:transposase activity"/>
    <property type="evidence" value="ECO:0007669"/>
    <property type="project" value="InterPro"/>
</dbReference>
<dbReference type="InterPro" id="IPR002686">
    <property type="entry name" value="Transposase_17"/>
</dbReference>